<dbReference type="SFLD" id="SFLDG01129">
    <property type="entry name" value="C1.5:_HAD__Beta-PGM__Phosphata"/>
    <property type="match status" value="1"/>
</dbReference>
<organism evidence="3 4">
    <name type="scientific">Haladaptatus litoreus</name>
    <dbReference type="NCBI Taxonomy" id="553468"/>
    <lineage>
        <taxon>Archaea</taxon>
        <taxon>Methanobacteriati</taxon>
        <taxon>Methanobacteriota</taxon>
        <taxon>Stenosarchaea group</taxon>
        <taxon>Halobacteria</taxon>
        <taxon>Halobacteriales</taxon>
        <taxon>Haladaptataceae</taxon>
        <taxon>Haladaptatus</taxon>
    </lineage>
</organism>
<protein>
    <submittedName>
        <fullName evidence="3">2-haloacid dehalogenase</fullName>
    </submittedName>
</protein>
<dbReference type="PRINTS" id="PR00413">
    <property type="entry name" value="HADHALOGNASE"/>
</dbReference>
<comment type="similarity">
    <text evidence="1">Belongs to the HAD-like hydrolase superfamily. S-2-haloalkanoic acid dehalogenase family.</text>
</comment>
<dbReference type="PANTHER" id="PTHR43316:SF3">
    <property type="entry name" value="HALOACID DEHALOGENASE, TYPE II (AFU_ORTHOLOGUE AFUA_2G07750)-RELATED"/>
    <property type="match status" value="1"/>
</dbReference>
<dbReference type="InterPro" id="IPR006439">
    <property type="entry name" value="HAD-SF_hydro_IA"/>
</dbReference>
<dbReference type="InterPro" id="IPR023214">
    <property type="entry name" value="HAD_sf"/>
</dbReference>
<dbReference type="OrthoDB" id="316978at2157"/>
<accession>A0A1N7EMC6</accession>
<sequence length="229" mass="25852">MNSFDTARVETVLVDSYSTLVDMRSLEDALAEYTDKAREAATIWFQRSKIYGIVATQFEEFRPCRDKYRHSLSYALQSVGASVSQTDQEEILTALDRLTVFDDVRTGLKRLTDDGYDVYVLSNGDSDMLATLVDHTEIGDIISGTISASEIGLYKPDQRLYRHAAVRTEIPITEIAHVTASWNDVHGAMQSGMQGVWLNRRGTEWEAFLDEPHLTVESFHEFGDVLDVE</sequence>
<keyword evidence="4" id="KW-1185">Reference proteome</keyword>
<dbReference type="EMBL" id="FTNO01000006">
    <property type="protein sequence ID" value="SIR89228.1"/>
    <property type="molecule type" value="Genomic_DNA"/>
</dbReference>
<dbReference type="PANTHER" id="PTHR43316">
    <property type="entry name" value="HYDROLASE, HALOACID DELAHOGENASE-RELATED"/>
    <property type="match status" value="1"/>
</dbReference>
<reference evidence="4" key="1">
    <citation type="submission" date="2017-01" db="EMBL/GenBank/DDBJ databases">
        <authorList>
            <person name="Varghese N."/>
            <person name="Submissions S."/>
        </authorList>
    </citation>
    <scope>NUCLEOTIDE SEQUENCE [LARGE SCALE GENOMIC DNA]</scope>
    <source>
        <strain evidence="4">CGMCC 1.7737</strain>
    </source>
</reference>
<evidence type="ECO:0000256" key="2">
    <source>
        <dbReference type="ARBA" id="ARBA00022801"/>
    </source>
</evidence>
<dbReference type="SUPFAM" id="SSF56784">
    <property type="entry name" value="HAD-like"/>
    <property type="match status" value="1"/>
</dbReference>
<dbReference type="RefSeq" id="WP_076432627.1">
    <property type="nucleotide sequence ID" value="NZ_FTNO01000006.1"/>
</dbReference>
<name>A0A1N7EMC6_9EURY</name>
<evidence type="ECO:0000313" key="3">
    <source>
        <dbReference type="EMBL" id="SIR89228.1"/>
    </source>
</evidence>
<dbReference type="GO" id="GO:0019120">
    <property type="term" value="F:hydrolase activity, acting on acid halide bonds, in C-halide compounds"/>
    <property type="evidence" value="ECO:0007669"/>
    <property type="project" value="InterPro"/>
</dbReference>
<gene>
    <name evidence="3" type="ORF">SAMN05421858_4399</name>
</gene>
<dbReference type="Gene3D" id="1.10.150.240">
    <property type="entry name" value="Putative phosphatase, domain 2"/>
    <property type="match status" value="1"/>
</dbReference>
<dbReference type="InterPro" id="IPR006328">
    <property type="entry name" value="2-HAD"/>
</dbReference>
<dbReference type="SFLD" id="SFLDS00003">
    <property type="entry name" value="Haloacid_Dehalogenase"/>
    <property type="match status" value="1"/>
</dbReference>
<proteinExistence type="inferred from homology"/>
<dbReference type="NCBIfam" id="TIGR01428">
    <property type="entry name" value="HAD_type_II"/>
    <property type="match status" value="1"/>
</dbReference>
<evidence type="ECO:0000313" key="4">
    <source>
        <dbReference type="Proteomes" id="UP000186914"/>
    </source>
</evidence>
<dbReference type="InterPro" id="IPR036412">
    <property type="entry name" value="HAD-like_sf"/>
</dbReference>
<dbReference type="NCBIfam" id="TIGR01493">
    <property type="entry name" value="HAD-SF-IA-v2"/>
    <property type="match status" value="1"/>
</dbReference>
<evidence type="ECO:0000256" key="1">
    <source>
        <dbReference type="ARBA" id="ARBA00008106"/>
    </source>
</evidence>
<dbReference type="AlphaFoldDB" id="A0A1N7EMC6"/>
<keyword evidence="2" id="KW-0378">Hydrolase</keyword>
<dbReference type="Pfam" id="PF00702">
    <property type="entry name" value="Hydrolase"/>
    <property type="match status" value="1"/>
</dbReference>
<dbReference type="Proteomes" id="UP000186914">
    <property type="component" value="Unassembled WGS sequence"/>
</dbReference>
<dbReference type="Gene3D" id="3.40.50.1000">
    <property type="entry name" value="HAD superfamily/HAD-like"/>
    <property type="match status" value="1"/>
</dbReference>
<dbReference type="InterPro" id="IPR051540">
    <property type="entry name" value="S-2-haloacid_dehalogenase"/>
</dbReference>
<dbReference type="InterPro" id="IPR023198">
    <property type="entry name" value="PGP-like_dom2"/>
</dbReference>